<feature type="domain" description="ATP-grasp" evidence="16">
    <location>
        <begin position="119"/>
        <end position="318"/>
    </location>
</feature>
<dbReference type="SUPFAM" id="SSF56059">
    <property type="entry name" value="Glutathione synthetase ATP-binding domain-like"/>
    <property type="match status" value="1"/>
</dbReference>
<dbReference type="InterPro" id="IPR005905">
    <property type="entry name" value="D_ala_D_ala"/>
</dbReference>
<dbReference type="InterPro" id="IPR000291">
    <property type="entry name" value="D-Ala_lig_Van_CS"/>
</dbReference>
<keyword evidence="10 14" id="KW-0133">Cell shape</keyword>
<dbReference type="GO" id="GO:0016874">
    <property type="term" value="F:ligase activity"/>
    <property type="evidence" value="ECO:0007669"/>
    <property type="project" value="UniProtKB-KW"/>
</dbReference>
<organism evidence="17 18">
    <name type="scientific">Wandonia haliotis</name>
    <dbReference type="NCBI Taxonomy" id="574963"/>
    <lineage>
        <taxon>Bacteria</taxon>
        <taxon>Pseudomonadati</taxon>
        <taxon>Bacteroidota</taxon>
        <taxon>Flavobacteriia</taxon>
        <taxon>Flavobacteriales</taxon>
        <taxon>Crocinitomicaceae</taxon>
        <taxon>Wandonia</taxon>
    </lineage>
</organism>
<dbReference type="Gene3D" id="3.30.470.20">
    <property type="entry name" value="ATP-grasp fold, B domain"/>
    <property type="match status" value="1"/>
</dbReference>
<evidence type="ECO:0000256" key="14">
    <source>
        <dbReference type="HAMAP-Rule" id="MF_00047"/>
    </source>
</evidence>
<evidence type="ECO:0000313" key="18">
    <source>
        <dbReference type="Proteomes" id="UP001501126"/>
    </source>
</evidence>
<keyword evidence="18" id="KW-1185">Reference proteome</keyword>
<comment type="caution">
    <text evidence="17">The sequence shown here is derived from an EMBL/GenBank/DDBJ whole genome shotgun (WGS) entry which is preliminary data.</text>
</comment>
<proteinExistence type="inferred from homology"/>
<dbReference type="EC" id="6.3.2.4" evidence="5 14"/>
<keyword evidence="8 15" id="KW-0547">Nucleotide-binding</keyword>
<evidence type="ECO:0000256" key="4">
    <source>
        <dbReference type="ARBA" id="ARBA00010871"/>
    </source>
</evidence>
<evidence type="ECO:0000256" key="10">
    <source>
        <dbReference type="ARBA" id="ARBA00022960"/>
    </source>
</evidence>
<dbReference type="PIRSF" id="PIRSF039102">
    <property type="entry name" value="Ddl/VanB"/>
    <property type="match status" value="1"/>
</dbReference>
<comment type="subcellular location">
    <subcellularLocation>
        <location evidence="3 14">Cytoplasm</location>
    </subcellularLocation>
</comment>
<dbReference type="PROSITE" id="PS00843">
    <property type="entry name" value="DALA_DALA_LIGASE_1"/>
    <property type="match status" value="1"/>
</dbReference>
<accession>A0ABN1MMW0</accession>
<evidence type="ECO:0000256" key="15">
    <source>
        <dbReference type="PROSITE-ProRule" id="PRU00409"/>
    </source>
</evidence>
<evidence type="ECO:0000256" key="8">
    <source>
        <dbReference type="ARBA" id="ARBA00022741"/>
    </source>
</evidence>
<dbReference type="InterPro" id="IPR011095">
    <property type="entry name" value="Dala_Dala_lig_C"/>
</dbReference>
<comment type="function">
    <text evidence="14">Cell wall formation.</text>
</comment>
<dbReference type="Pfam" id="PF07478">
    <property type="entry name" value="Dala_Dala_lig_C"/>
    <property type="match status" value="1"/>
</dbReference>
<dbReference type="RefSeq" id="WP_343785509.1">
    <property type="nucleotide sequence ID" value="NZ_BAAAFH010000003.1"/>
</dbReference>
<comment type="similarity">
    <text evidence="4 14">Belongs to the D-alanine--D-alanine ligase family.</text>
</comment>
<dbReference type="Gene3D" id="3.40.50.20">
    <property type="match status" value="1"/>
</dbReference>
<dbReference type="PANTHER" id="PTHR23132:SF23">
    <property type="entry name" value="D-ALANINE--D-ALANINE LIGASE B"/>
    <property type="match status" value="1"/>
</dbReference>
<dbReference type="EMBL" id="BAAAFH010000003">
    <property type="protein sequence ID" value="GAA0874609.1"/>
    <property type="molecule type" value="Genomic_DNA"/>
</dbReference>
<dbReference type="InterPro" id="IPR011127">
    <property type="entry name" value="Dala_Dala_lig_N"/>
</dbReference>
<sequence length="325" mass="36323">MRKVAVICGGLSSEYAISLKSATTIITNFPLEYSCHRIILNEQGWWLDEQGKQTPVDLNDFSVLQPDGTRLKFDLAVVYIHGYPGEDGKVQAYLDMQGIPYLNSNPLASELSFDKWFCNQFLKNFGIPVADAVLYLTPDEHETDDVLSQTGLPCFVKPCDSGSSFGVTMVKEKSDFEPALDYAFREGKTVVVERYLKGTEVTCGAFRSPDGIVTLPPTEIVAEGDYFDFAAKYEGKSQEITPARINEQELTMVQAFTEKIYATLRLRSLARVDYIIVDGIPHLVEVNTTPGFSEASLVPQQLACAGITIRSCFDRILRAEYPQWY</sequence>
<reference evidence="17 18" key="1">
    <citation type="journal article" date="2019" name="Int. J. Syst. Evol. Microbiol.">
        <title>The Global Catalogue of Microorganisms (GCM) 10K type strain sequencing project: providing services to taxonomists for standard genome sequencing and annotation.</title>
        <authorList>
            <consortium name="The Broad Institute Genomics Platform"/>
            <consortium name="The Broad Institute Genome Sequencing Center for Infectious Disease"/>
            <person name="Wu L."/>
            <person name="Ma J."/>
        </authorList>
    </citation>
    <scope>NUCLEOTIDE SEQUENCE [LARGE SCALE GENOMIC DNA]</scope>
    <source>
        <strain evidence="17 18">JCM 16083</strain>
    </source>
</reference>
<dbReference type="SUPFAM" id="SSF52440">
    <property type="entry name" value="PreATP-grasp domain"/>
    <property type="match status" value="1"/>
</dbReference>
<evidence type="ECO:0000256" key="12">
    <source>
        <dbReference type="ARBA" id="ARBA00023316"/>
    </source>
</evidence>
<evidence type="ECO:0000256" key="3">
    <source>
        <dbReference type="ARBA" id="ARBA00004496"/>
    </source>
</evidence>
<comment type="catalytic activity">
    <reaction evidence="13 14">
        <text>2 D-alanine + ATP = D-alanyl-D-alanine + ADP + phosphate + H(+)</text>
        <dbReference type="Rhea" id="RHEA:11224"/>
        <dbReference type="ChEBI" id="CHEBI:15378"/>
        <dbReference type="ChEBI" id="CHEBI:30616"/>
        <dbReference type="ChEBI" id="CHEBI:43474"/>
        <dbReference type="ChEBI" id="CHEBI:57416"/>
        <dbReference type="ChEBI" id="CHEBI:57822"/>
        <dbReference type="ChEBI" id="CHEBI:456216"/>
        <dbReference type="EC" id="6.3.2.4"/>
    </reaction>
</comment>
<dbReference type="PANTHER" id="PTHR23132">
    <property type="entry name" value="D-ALANINE--D-ALANINE LIGASE"/>
    <property type="match status" value="1"/>
</dbReference>
<keyword evidence="7 14" id="KW-0436">Ligase</keyword>
<evidence type="ECO:0000256" key="2">
    <source>
        <dbReference type="ARBA" id="ARBA00001946"/>
    </source>
</evidence>
<dbReference type="PROSITE" id="PS50975">
    <property type="entry name" value="ATP_GRASP"/>
    <property type="match status" value="1"/>
</dbReference>
<evidence type="ECO:0000256" key="6">
    <source>
        <dbReference type="ARBA" id="ARBA00022490"/>
    </source>
</evidence>
<evidence type="ECO:0000259" key="16">
    <source>
        <dbReference type="PROSITE" id="PS50975"/>
    </source>
</evidence>
<protein>
    <recommendedName>
        <fullName evidence="5 14">D-alanine--D-alanine ligase</fullName>
        <ecNumber evidence="5 14">6.3.2.4</ecNumber>
    </recommendedName>
    <alternativeName>
        <fullName evidence="14">D-Ala-D-Ala ligase</fullName>
    </alternativeName>
    <alternativeName>
        <fullName evidence="14">D-alanylalanine synthetase</fullName>
    </alternativeName>
</protein>
<dbReference type="PROSITE" id="PS00844">
    <property type="entry name" value="DALA_DALA_LIGASE_2"/>
    <property type="match status" value="1"/>
</dbReference>
<keyword evidence="11 14" id="KW-0573">Peptidoglycan synthesis</keyword>
<keyword evidence="12 14" id="KW-0961">Cell wall biogenesis/degradation</keyword>
<evidence type="ECO:0000256" key="9">
    <source>
        <dbReference type="ARBA" id="ARBA00022840"/>
    </source>
</evidence>
<keyword evidence="9 15" id="KW-0067">ATP-binding</keyword>
<dbReference type="Pfam" id="PF01820">
    <property type="entry name" value="Dala_Dala_lig_N"/>
    <property type="match status" value="1"/>
</dbReference>
<dbReference type="Proteomes" id="UP001501126">
    <property type="component" value="Unassembled WGS sequence"/>
</dbReference>
<dbReference type="HAMAP" id="MF_00047">
    <property type="entry name" value="Dala_Dala_lig"/>
    <property type="match status" value="1"/>
</dbReference>
<evidence type="ECO:0000256" key="7">
    <source>
        <dbReference type="ARBA" id="ARBA00022598"/>
    </source>
</evidence>
<evidence type="ECO:0000256" key="13">
    <source>
        <dbReference type="ARBA" id="ARBA00047614"/>
    </source>
</evidence>
<dbReference type="InterPro" id="IPR013815">
    <property type="entry name" value="ATP_grasp_subdomain_1"/>
</dbReference>
<comment type="pathway">
    <text evidence="14">Cell wall biogenesis; peptidoglycan biosynthesis.</text>
</comment>
<evidence type="ECO:0000313" key="17">
    <source>
        <dbReference type="EMBL" id="GAA0874609.1"/>
    </source>
</evidence>
<dbReference type="InterPro" id="IPR016185">
    <property type="entry name" value="PreATP-grasp_dom_sf"/>
</dbReference>
<comment type="cofactor">
    <cofactor evidence="2">
        <name>Mg(2+)</name>
        <dbReference type="ChEBI" id="CHEBI:18420"/>
    </cofactor>
</comment>
<dbReference type="InterPro" id="IPR011761">
    <property type="entry name" value="ATP-grasp"/>
</dbReference>
<name>A0ABN1MMW0_9FLAO</name>
<evidence type="ECO:0000256" key="5">
    <source>
        <dbReference type="ARBA" id="ARBA00012216"/>
    </source>
</evidence>
<dbReference type="Gene3D" id="3.30.1490.20">
    <property type="entry name" value="ATP-grasp fold, A domain"/>
    <property type="match status" value="1"/>
</dbReference>
<keyword evidence="6 14" id="KW-0963">Cytoplasm</keyword>
<gene>
    <name evidence="14" type="primary">ddl</name>
    <name evidence="17" type="ORF">GCM10009118_10170</name>
</gene>
<evidence type="ECO:0000256" key="11">
    <source>
        <dbReference type="ARBA" id="ARBA00022984"/>
    </source>
</evidence>
<comment type="cofactor">
    <cofactor evidence="1">
        <name>Mn(2+)</name>
        <dbReference type="ChEBI" id="CHEBI:29035"/>
    </cofactor>
</comment>
<evidence type="ECO:0000256" key="1">
    <source>
        <dbReference type="ARBA" id="ARBA00001936"/>
    </source>
</evidence>